<dbReference type="AlphaFoldDB" id="A0A1G7WST3"/>
<keyword evidence="4" id="KW-0804">Transcription</keyword>
<dbReference type="EMBL" id="FNCV01000002">
    <property type="protein sequence ID" value="SDG74969.1"/>
    <property type="molecule type" value="Genomic_DNA"/>
</dbReference>
<dbReference type="RefSeq" id="WP_092616123.1">
    <property type="nucleotide sequence ID" value="NZ_FNCV01000002.1"/>
</dbReference>
<proteinExistence type="inferred from homology"/>
<dbReference type="InterPro" id="IPR001387">
    <property type="entry name" value="Cro/C1-type_HTH"/>
</dbReference>
<dbReference type="Pfam" id="PF06114">
    <property type="entry name" value="Peptidase_M78"/>
    <property type="match status" value="1"/>
</dbReference>
<accession>A0A1G7WST3</accession>
<protein>
    <recommendedName>
        <fullName evidence="5">HTH cro/C1-type domain-containing protein</fullName>
    </recommendedName>
</protein>
<keyword evidence="3" id="KW-0238">DNA-binding</keyword>
<dbReference type="GO" id="GO:0003677">
    <property type="term" value="F:DNA binding"/>
    <property type="evidence" value="ECO:0007669"/>
    <property type="project" value="UniProtKB-KW"/>
</dbReference>
<dbReference type="InterPro" id="IPR010982">
    <property type="entry name" value="Lambda_DNA-bd_dom_sf"/>
</dbReference>
<evidence type="ECO:0000313" key="6">
    <source>
        <dbReference type="EMBL" id="SDG74969.1"/>
    </source>
</evidence>
<dbReference type="GO" id="GO:0003700">
    <property type="term" value="F:DNA-binding transcription factor activity"/>
    <property type="evidence" value="ECO:0007669"/>
    <property type="project" value="TreeGrafter"/>
</dbReference>
<dbReference type="PANTHER" id="PTHR46797">
    <property type="entry name" value="HTH-TYPE TRANSCRIPTIONAL REGULATOR"/>
    <property type="match status" value="1"/>
</dbReference>
<gene>
    <name evidence="6" type="ORF">SAMN05421742_102308</name>
</gene>
<feature type="domain" description="HTH cro/C1-type" evidence="5">
    <location>
        <begin position="15"/>
        <end position="69"/>
    </location>
</feature>
<sequence>MARSPASAPPVGHRLRARRRALGQTQAALAQRAGISPAYLNLIEHNKRAIGGALLRRLAEALEMPPGDLSGEAESRLLADLREIAADPLFAGEPLEAAEMTAALTHAPGLARALLTLYRAYRRGQDQIGALVERLGHDPALAESFHRLLTRVTSVRSFAEILQDYGDLDAERRQRFTASLVDESHTLSDLVGETFALLDASAGRHPEPAPGEEVEDFLLERGNHLPELEAAAEALRPAIDRSGGLLLADVMRHLESRHGVTVQRVAPEALATVPADGAAVPRPAAVQWDPERRRLALSQALPPASSRFLAAGLIAELELKAEIEHLLDDAALSTPESRRQGARALIGYAAGALMLPYAPFLATARQVRFDIELLQQHFAVSWEQVCHRLTTLRRPGDEGIPFHLLRTDIAGNISKRFSTSGLSLPRFGGVCPRWCVHSAFLTPDHVTTQLARLPDGATHLFVARAVSKAGGGFRAPRRLYSVLIGCDVAFARQTVYADGLALDTPAAATPVGLTCRQCPRPDCAQRAHPAALPFADSAP</sequence>
<evidence type="ECO:0000256" key="2">
    <source>
        <dbReference type="ARBA" id="ARBA00023015"/>
    </source>
</evidence>
<dbReference type="PROSITE" id="PS50943">
    <property type="entry name" value="HTH_CROC1"/>
    <property type="match status" value="1"/>
</dbReference>
<dbReference type="Pfam" id="PF01381">
    <property type="entry name" value="HTH_3"/>
    <property type="match status" value="1"/>
</dbReference>
<dbReference type="Pfam" id="PF09856">
    <property type="entry name" value="ScfRs"/>
    <property type="match status" value="1"/>
</dbReference>
<evidence type="ECO:0000256" key="4">
    <source>
        <dbReference type="ARBA" id="ARBA00023163"/>
    </source>
</evidence>
<dbReference type="InterPro" id="IPR018653">
    <property type="entry name" value="ScfR_C"/>
</dbReference>
<evidence type="ECO:0000256" key="1">
    <source>
        <dbReference type="ARBA" id="ARBA00007227"/>
    </source>
</evidence>
<reference evidence="7" key="1">
    <citation type="submission" date="2016-10" db="EMBL/GenBank/DDBJ databases">
        <authorList>
            <person name="Varghese N."/>
            <person name="Submissions S."/>
        </authorList>
    </citation>
    <scope>NUCLEOTIDE SEQUENCE [LARGE SCALE GENOMIC DNA]</scope>
    <source>
        <strain evidence="7">930I</strain>
    </source>
</reference>
<dbReference type="PANTHER" id="PTHR46797:SF23">
    <property type="entry name" value="HTH-TYPE TRANSCRIPTIONAL REGULATOR SUTR"/>
    <property type="match status" value="1"/>
</dbReference>
<evidence type="ECO:0000259" key="5">
    <source>
        <dbReference type="PROSITE" id="PS50943"/>
    </source>
</evidence>
<evidence type="ECO:0000313" key="7">
    <source>
        <dbReference type="Proteomes" id="UP000217076"/>
    </source>
</evidence>
<evidence type="ECO:0000256" key="3">
    <source>
        <dbReference type="ARBA" id="ARBA00023125"/>
    </source>
</evidence>
<dbReference type="SMART" id="SM00530">
    <property type="entry name" value="HTH_XRE"/>
    <property type="match status" value="1"/>
</dbReference>
<dbReference type="OrthoDB" id="1123084at2"/>
<organism evidence="6 7">
    <name type="scientific">Roseospirillum parvum</name>
    <dbReference type="NCBI Taxonomy" id="83401"/>
    <lineage>
        <taxon>Bacteria</taxon>
        <taxon>Pseudomonadati</taxon>
        <taxon>Pseudomonadota</taxon>
        <taxon>Alphaproteobacteria</taxon>
        <taxon>Rhodospirillales</taxon>
        <taxon>Rhodospirillaceae</taxon>
        <taxon>Roseospirillum</taxon>
    </lineage>
</organism>
<dbReference type="GO" id="GO:0005829">
    <property type="term" value="C:cytosol"/>
    <property type="evidence" value="ECO:0007669"/>
    <property type="project" value="TreeGrafter"/>
</dbReference>
<dbReference type="Proteomes" id="UP000217076">
    <property type="component" value="Unassembled WGS sequence"/>
</dbReference>
<dbReference type="InterPro" id="IPR010359">
    <property type="entry name" value="IrrE_HExxH"/>
</dbReference>
<name>A0A1G7WST3_9PROT</name>
<dbReference type="InterPro" id="IPR050807">
    <property type="entry name" value="TransReg_Diox_bact_type"/>
</dbReference>
<dbReference type="Gene3D" id="1.10.260.40">
    <property type="entry name" value="lambda repressor-like DNA-binding domains"/>
    <property type="match status" value="1"/>
</dbReference>
<dbReference type="SUPFAM" id="SSF47413">
    <property type="entry name" value="lambda repressor-like DNA-binding domains"/>
    <property type="match status" value="1"/>
</dbReference>
<keyword evidence="2" id="KW-0805">Transcription regulation</keyword>
<dbReference type="CDD" id="cd00093">
    <property type="entry name" value="HTH_XRE"/>
    <property type="match status" value="1"/>
</dbReference>
<dbReference type="STRING" id="83401.SAMN05421742_102308"/>
<keyword evidence="7" id="KW-1185">Reference proteome</keyword>
<comment type="similarity">
    <text evidence="1">Belongs to the short-chain fatty acyl-CoA assimilation regulator (ScfR) family.</text>
</comment>